<dbReference type="Gramene" id="PRQ51931">
    <property type="protein sequence ID" value="PRQ51931"/>
    <property type="gene ID" value="RchiOBHm_Chr2g0149931"/>
</dbReference>
<name>A0A2P6RZS8_ROSCH</name>
<comment type="caution">
    <text evidence="1">The sequence shown here is derived from an EMBL/GenBank/DDBJ whole genome shotgun (WGS) entry which is preliminary data.</text>
</comment>
<reference evidence="1 2" key="1">
    <citation type="journal article" date="2018" name="Nat. Genet.">
        <title>The Rosa genome provides new insights in the design of modern roses.</title>
        <authorList>
            <person name="Bendahmane M."/>
        </authorList>
    </citation>
    <scope>NUCLEOTIDE SEQUENCE [LARGE SCALE GENOMIC DNA]</scope>
    <source>
        <strain evidence="2">cv. Old Blush</strain>
    </source>
</reference>
<gene>
    <name evidence="1" type="ORF">RchiOBHm_Chr2g0149931</name>
</gene>
<organism evidence="1 2">
    <name type="scientific">Rosa chinensis</name>
    <name type="common">China rose</name>
    <dbReference type="NCBI Taxonomy" id="74649"/>
    <lineage>
        <taxon>Eukaryota</taxon>
        <taxon>Viridiplantae</taxon>
        <taxon>Streptophyta</taxon>
        <taxon>Embryophyta</taxon>
        <taxon>Tracheophyta</taxon>
        <taxon>Spermatophyta</taxon>
        <taxon>Magnoliopsida</taxon>
        <taxon>eudicotyledons</taxon>
        <taxon>Gunneridae</taxon>
        <taxon>Pentapetalae</taxon>
        <taxon>rosids</taxon>
        <taxon>fabids</taxon>
        <taxon>Rosales</taxon>
        <taxon>Rosaceae</taxon>
        <taxon>Rosoideae</taxon>
        <taxon>Rosoideae incertae sedis</taxon>
        <taxon>Rosa</taxon>
    </lineage>
</organism>
<protein>
    <submittedName>
        <fullName evidence="1">Uncharacterized protein</fullName>
    </submittedName>
</protein>
<dbReference type="Proteomes" id="UP000238479">
    <property type="component" value="Chromosome 2"/>
</dbReference>
<evidence type="ECO:0000313" key="2">
    <source>
        <dbReference type="Proteomes" id="UP000238479"/>
    </source>
</evidence>
<sequence length="51" mass="6019">MYFLKLSSFVCNALFKWHHFDQFFSGEVNKFSFCYCFQLSVCYSGALLLNS</sequence>
<evidence type="ECO:0000313" key="1">
    <source>
        <dbReference type="EMBL" id="PRQ51931.1"/>
    </source>
</evidence>
<keyword evidence="2" id="KW-1185">Reference proteome</keyword>
<proteinExistence type="predicted"/>
<accession>A0A2P6RZS8</accession>
<dbReference type="EMBL" id="PDCK01000040">
    <property type="protein sequence ID" value="PRQ51931.1"/>
    <property type="molecule type" value="Genomic_DNA"/>
</dbReference>
<dbReference type="AlphaFoldDB" id="A0A2P6RZS8"/>